<dbReference type="InterPro" id="IPR041698">
    <property type="entry name" value="Methyltransf_25"/>
</dbReference>
<dbReference type="Pfam" id="PF22528">
    <property type="entry name" value="PRMT_C"/>
    <property type="match status" value="1"/>
</dbReference>
<evidence type="ECO:0000259" key="6">
    <source>
        <dbReference type="Pfam" id="PF13649"/>
    </source>
</evidence>
<gene>
    <name evidence="8" type="ORF">HAKA00212_LOCUS10632</name>
</gene>
<evidence type="ECO:0000256" key="2">
    <source>
        <dbReference type="ARBA" id="ARBA00022679"/>
    </source>
</evidence>
<dbReference type="EMBL" id="HBIU01022857">
    <property type="protein sequence ID" value="CAE0631927.1"/>
    <property type="molecule type" value="Transcribed_RNA"/>
</dbReference>
<evidence type="ECO:0000259" key="7">
    <source>
        <dbReference type="Pfam" id="PF22528"/>
    </source>
</evidence>
<dbReference type="SUPFAM" id="SSF53335">
    <property type="entry name" value="S-adenosyl-L-methionine-dependent methyltransferases"/>
    <property type="match status" value="1"/>
</dbReference>
<dbReference type="GO" id="GO:0005634">
    <property type="term" value="C:nucleus"/>
    <property type="evidence" value="ECO:0007669"/>
    <property type="project" value="TreeGrafter"/>
</dbReference>
<evidence type="ECO:0000313" key="8">
    <source>
        <dbReference type="EMBL" id="CAE0631927.1"/>
    </source>
</evidence>
<dbReference type="GO" id="GO:0042054">
    <property type="term" value="F:histone methyltransferase activity"/>
    <property type="evidence" value="ECO:0007669"/>
    <property type="project" value="TreeGrafter"/>
</dbReference>
<dbReference type="PANTHER" id="PTHR11006">
    <property type="entry name" value="PROTEIN ARGININE N-METHYLTRANSFERASE"/>
    <property type="match status" value="1"/>
</dbReference>
<dbReference type="Gene3D" id="2.70.160.11">
    <property type="entry name" value="Hnrnp arginine n-methyltransferase1"/>
    <property type="match status" value="1"/>
</dbReference>
<keyword evidence="3 4" id="KW-0949">S-adenosyl-L-methionine</keyword>
<dbReference type="PANTHER" id="PTHR11006:SF53">
    <property type="entry name" value="PROTEIN ARGININE N-METHYLTRANSFERASE 3"/>
    <property type="match status" value="1"/>
</dbReference>
<keyword evidence="2 4" id="KW-0808">Transferase</keyword>
<dbReference type="Pfam" id="PF13649">
    <property type="entry name" value="Methyltransf_25"/>
    <property type="match status" value="1"/>
</dbReference>
<feature type="region of interest" description="Disordered" evidence="5">
    <location>
        <begin position="284"/>
        <end position="306"/>
    </location>
</feature>
<feature type="domain" description="Protein arginine N-methyltransferase" evidence="7">
    <location>
        <begin position="118"/>
        <end position="275"/>
    </location>
</feature>
<sequence length="306" mass="34155">MKNKEDIEGKVVLDVGCGSGVLSLFAARAGARRVIGVDRSGILRHAREVVALNGAGGTVELIQGKIEDLDLPVDKVDLIVSEWMGYALLYEAMLPSVLLARDRYLKPGGGLLPNTCRVYLEGVQEEGRVEWWADVHGLDMRPLRDLALREPSVEVLDPAAVLTDTCLVQTFDLLTVKDEELDFESSFTLVAKEAGTLHAFCIWFDTGFEDPVCQHHAVTLSTSPRDEPTHWKQAVLWIHPDNMLSFFEAGESVKGTFSLKRGDVNPRELDLEVKWWRSQDEEQMKGGENRVAQAEKVKSQQWHMGS</sequence>
<evidence type="ECO:0000256" key="1">
    <source>
        <dbReference type="ARBA" id="ARBA00022603"/>
    </source>
</evidence>
<name>A0A6S9G9T6_HETAK</name>
<dbReference type="Gene3D" id="3.40.50.150">
    <property type="entry name" value="Vaccinia Virus protein VP39"/>
    <property type="match status" value="1"/>
</dbReference>
<proteinExistence type="predicted"/>
<dbReference type="PROSITE" id="PS51678">
    <property type="entry name" value="SAM_MT_PRMT"/>
    <property type="match status" value="1"/>
</dbReference>
<dbReference type="CDD" id="cd02440">
    <property type="entry name" value="AdoMet_MTases"/>
    <property type="match status" value="1"/>
</dbReference>
<protein>
    <submittedName>
        <fullName evidence="8">Uncharacterized protein</fullName>
    </submittedName>
</protein>
<dbReference type="AlphaFoldDB" id="A0A6S9G9T6"/>
<reference evidence="8" key="1">
    <citation type="submission" date="2021-01" db="EMBL/GenBank/DDBJ databases">
        <authorList>
            <person name="Corre E."/>
            <person name="Pelletier E."/>
            <person name="Niang G."/>
            <person name="Scheremetjew M."/>
            <person name="Finn R."/>
            <person name="Kale V."/>
            <person name="Holt S."/>
            <person name="Cochrane G."/>
            <person name="Meng A."/>
            <person name="Brown T."/>
            <person name="Cohen L."/>
        </authorList>
    </citation>
    <scope>NUCLEOTIDE SEQUENCE</scope>
    <source>
        <strain evidence="8">CCMP3107</strain>
    </source>
</reference>
<evidence type="ECO:0000256" key="5">
    <source>
        <dbReference type="SAM" id="MobiDB-lite"/>
    </source>
</evidence>
<dbReference type="GO" id="GO:0016274">
    <property type="term" value="F:protein-arginine N-methyltransferase activity"/>
    <property type="evidence" value="ECO:0007669"/>
    <property type="project" value="InterPro"/>
</dbReference>
<dbReference type="InterPro" id="IPR029063">
    <property type="entry name" value="SAM-dependent_MTases_sf"/>
</dbReference>
<feature type="domain" description="Methyltransferase" evidence="6">
    <location>
        <begin position="12"/>
        <end position="109"/>
    </location>
</feature>
<accession>A0A6S9G9T6</accession>
<dbReference type="InterPro" id="IPR055135">
    <property type="entry name" value="PRMT_dom"/>
</dbReference>
<evidence type="ECO:0000256" key="3">
    <source>
        <dbReference type="ARBA" id="ARBA00022691"/>
    </source>
</evidence>
<evidence type="ECO:0000256" key="4">
    <source>
        <dbReference type="PROSITE-ProRule" id="PRU01015"/>
    </source>
</evidence>
<feature type="compositionally biased region" description="Basic and acidic residues" evidence="5">
    <location>
        <begin position="284"/>
        <end position="298"/>
    </location>
</feature>
<organism evidence="8">
    <name type="scientific">Heterosigma akashiwo</name>
    <name type="common">Chromophytic alga</name>
    <name type="synonym">Heterosigma carterae</name>
    <dbReference type="NCBI Taxonomy" id="2829"/>
    <lineage>
        <taxon>Eukaryota</taxon>
        <taxon>Sar</taxon>
        <taxon>Stramenopiles</taxon>
        <taxon>Ochrophyta</taxon>
        <taxon>Raphidophyceae</taxon>
        <taxon>Chattonellales</taxon>
        <taxon>Chattonellaceae</taxon>
        <taxon>Heterosigma</taxon>
    </lineage>
</organism>
<dbReference type="InterPro" id="IPR025799">
    <property type="entry name" value="Arg_MeTrfase"/>
</dbReference>
<keyword evidence="1 4" id="KW-0489">Methyltransferase</keyword>
<dbReference type="GO" id="GO:0032259">
    <property type="term" value="P:methylation"/>
    <property type="evidence" value="ECO:0007669"/>
    <property type="project" value="UniProtKB-KW"/>
</dbReference>